<accession>A0AAV4G3L1</accession>
<proteinExistence type="predicted"/>
<organism evidence="1 2">
    <name type="scientific">Elysia marginata</name>
    <dbReference type="NCBI Taxonomy" id="1093978"/>
    <lineage>
        <taxon>Eukaryota</taxon>
        <taxon>Metazoa</taxon>
        <taxon>Spiralia</taxon>
        <taxon>Lophotrochozoa</taxon>
        <taxon>Mollusca</taxon>
        <taxon>Gastropoda</taxon>
        <taxon>Heterobranchia</taxon>
        <taxon>Euthyneura</taxon>
        <taxon>Panpulmonata</taxon>
        <taxon>Sacoglossa</taxon>
        <taxon>Placobranchoidea</taxon>
        <taxon>Plakobranchidae</taxon>
        <taxon>Elysia</taxon>
    </lineage>
</organism>
<evidence type="ECO:0008006" key="3">
    <source>
        <dbReference type="Google" id="ProtNLM"/>
    </source>
</evidence>
<reference evidence="1 2" key="1">
    <citation type="journal article" date="2021" name="Elife">
        <title>Chloroplast acquisition without the gene transfer in kleptoplastic sea slugs, Plakobranchus ocellatus.</title>
        <authorList>
            <person name="Maeda T."/>
            <person name="Takahashi S."/>
            <person name="Yoshida T."/>
            <person name="Shimamura S."/>
            <person name="Takaki Y."/>
            <person name="Nagai Y."/>
            <person name="Toyoda A."/>
            <person name="Suzuki Y."/>
            <person name="Arimoto A."/>
            <person name="Ishii H."/>
            <person name="Satoh N."/>
            <person name="Nishiyama T."/>
            <person name="Hasebe M."/>
            <person name="Maruyama T."/>
            <person name="Minagawa J."/>
            <person name="Obokata J."/>
            <person name="Shigenobu S."/>
        </authorList>
    </citation>
    <scope>NUCLEOTIDE SEQUENCE [LARGE SCALE GENOMIC DNA]</scope>
</reference>
<sequence length="99" mass="11304">MTADKRRCKRNQIAEKWHCKKGQAAKKRPCEKGQAAIKKSLQKRPDCRKSPCDKGQTAESRHCEIHASRAELHSQRQTGHSVFISNKAACFHEYSLTVK</sequence>
<dbReference type="AlphaFoldDB" id="A0AAV4G3L1"/>
<protein>
    <recommendedName>
        <fullName evidence="3">Pleiotrophin/Midkine C-terminal domain-containing protein</fullName>
    </recommendedName>
</protein>
<dbReference type="Proteomes" id="UP000762676">
    <property type="component" value="Unassembled WGS sequence"/>
</dbReference>
<comment type="caution">
    <text evidence="1">The sequence shown here is derived from an EMBL/GenBank/DDBJ whole genome shotgun (WGS) entry which is preliminary data.</text>
</comment>
<name>A0AAV4G3L1_9GAST</name>
<evidence type="ECO:0000313" key="2">
    <source>
        <dbReference type="Proteomes" id="UP000762676"/>
    </source>
</evidence>
<keyword evidence="2" id="KW-1185">Reference proteome</keyword>
<evidence type="ECO:0000313" key="1">
    <source>
        <dbReference type="EMBL" id="GFR80072.1"/>
    </source>
</evidence>
<gene>
    <name evidence="1" type="ORF">ElyMa_004037000</name>
</gene>
<dbReference type="EMBL" id="BMAT01008199">
    <property type="protein sequence ID" value="GFR80072.1"/>
    <property type="molecule type" value="Genomic_DNA"/>
</dbReference>